<dbReference type="SMART" id="SM00316">
    <property type="entry name" value="S1"/>
    <property type="match status" value="1"/>
</dbReference>
<dbReference type="PANTHER" id="PTHR30001:SF0">
    <property type="entry name" value="RIBONUCLEASE G"/>
    <property type="match status" value="1"/>
</dbReference>
<dbReference type="PANTHER" id="PTHR30001">
    <property type="entry name" value="RIBONUCLEASE"/>
    <property type="match status" value="1"/>
</dbReference>
<feature type="domain" description="S1 motif" evidence="6">
    <location>
        <begin position="37"/>
        <end position="141"/>
    </location>
</feature>
<evidence type="ECO:0000313" key="7">
    <source>
        <dbReference type="EMBL" id="MBO0951633.1"/>
    </source>
</evidence>
<comment type="cofactor">
    <cofactor evidence="1">
        <name>Mg(2+)</name>
        <dbReference type="ChEBI" id="CHEBI:18420"/>
    </cofactor>
</comment>
<evidence type="ECO:0000313" key="8">
    <source>
        <dbReference type="Proteomes" id="UP000664628"/>
    </source>
</evidence>
<protein>
    <submittedName>
        <fullName evidence="7">Rne/Rng family ribonuclease</fullName>
    </submittedName>
</protein>
<dbReference type="SUPFAM" id="SSF50249">
    <property type="entry name" value="Nucleic acid-binding proteins"/>
    <property type="match status" value="1"/>
</dbReference>
<keyword evidence="4" id="KW-0460">Magnesium</keyword>
<dbReference type="InterPro" id="IPR003029">
    <property type="entry name" value="S1_domain"/>
</dbReference>
<dbReference type="Proteomes" id="UP000664628">
    <property type="component" value="Unassembled WGS sequence"/>
</dbReference>
<dbReference type="NCBIfam" id="TIGR00757">
    <property type="entry name" value="RNaseEG"/>
    <property type="match status" value="1"/>
</dbReference>
<evidence type="ECO:0000256" key="1">
    <source>
        <dbReference type="ARBA" id="ARBA00001946"/>
    </source>
</evidence>
<keyword evidence="3" id="KW-0378">Hydrolase</keyword>
<evidence type="ECO:0000256" key="2">
    <source>
        <dbReference type="ARBA" id="ARBA00022723"/>
    </source>
</evidence>
<keyword evidence="5" id="KW-0694">RNA-binding</keyword>
<dbReference type="InterPro" id="IPR012340">
    <property type="entry name" value="NA-bd_OB-fold"/>
</dbReference>
<name>A0ABS3JNS8_9BACT</name>
<evidence type="ECO:0000256" key="5">
    <source>
        <dbReference type="ARBA" id="ARBA00022884"/>
    </source>
</evidence>
<dbReference type="RefSeq" id="WP_207331581.1">
    <property type="nucleotide sequence ID" value="NZ_JAFMYW010000008.1"/>
</dbReference>
<organism evidence="7 8">
    <name type="scientific">Fibrella forsythiae</name>
    <dbReference type="NCBI Taxonomy" id="2817061"/>
    <lineage>
        <taxon>Bacteria</taxon>
        <taxon>Pseudomonadati</taxon>
        <taxon>Bacteroidota</taxon>
        <taxon>Cytophagia</taxon>
        <taxon>Cytophagales</taxon>
        <taxon>Spirosomataceae</taxon>
        <taxon>Fibrella</taxon>
    </lineage>
</organism>
<evidence type="ECO:0000256" key="3">
    <source>
        <dbReference type="ARBA" id="ARBA00022801"/>
    </source>
</evidence>
<gene>
    <name evidence="7" type="ORF">J2I46_23825</name>
</gene>
<accession>A0ABS3JNS8</accession>
<evidence type="ECO:0000256" key="4">
    <source>
        <dbReference type="ARBA" id="ARBA00022842"/>
    </source>
</evidence>
<keyword evidence="2" id="KW-0479">Metal-binding</keyword>
<dbReference type="InterPro" id="IPR019307">
    <property type="entry name" value="RNA-bd_AU-1/RNase_E/G"/>
</dbReference>
<dbReference type="Pfam" id="PF10150">
    <property type="entry name" value="RNase_E_G"/>
    <property type="match status" value="1"/>
</dbReference>
<sequence>MSNEIVISSTQKGDRIALLQDKRLLEYHLDESESSFTVGDLYLGTVKKLSSGLNAAFVDVGHEKDGFLHYQDLGQHINSLNKLTKDVIAKRVTTGRLSGFDLEPDIDKIGKIDKVLTKGQSILVQVVKEPISTKGPRLSCDISIAGRYLVLVPFSNGVNLSKKITDRGERNRLIRLMSSIKPQNFGVIVRTVAQGKEVEELDRDLQDSIDKWDRAMQTLRDAKPRDRVLSEMNRASSILRDMLNESFDSITVDTQESYDETRRFIHTIAPEKEKIVKLHTGKTKMFEALGLEKQIKSLFGRSVSLPGGGYLIIEHTEALHVIDVNSGNKSNSEEDQEATAISVNREAAREIARQLRLRDMGGIIVIDFIDMKKADNKKLIFDIMREEMKNERSKYTILPLTKFGLMQITRQRVRPEMNIVTREVCPTCNGTGSIQASVLITDVIEGNLEYILNKQNERGIQIVLHPFLHAYFTKGLISKQRQWFFTYKTWVNLVKDSSLGITEFRFLNKQGEEIELTSATLPSSAVTATPVEA</sequence>
<reference evidence="7 8" key="1">
    <citation type="submission" date="2021-03" db="EMBL/GenBank/DDBJ databases">
        <title>Fibrella sp. HMF5405 genome sequencing and assembly.</title>
        <authorList>
            <person name="Kang H."/>
            <person name="Kim H."/>
            <person name="Bae S."/>
            <person name="Joh K."/>
        </authorList>
    </citation>
    <scope>NUCLEOTIDE SEQUENCE [LARGE SCALE GENOMIC DNA]</scope>
    <source>
        <strain evidence="7 8">HMF5405</strain>
    </source>
</reference>
<proteinExistence type="predicted"/>
<keyword evidence="8" id="KW-1185">Reference proteome</keyword>
<dbReference type="EMBL" id="JAFMYW010000008">
    <property type="protein sequence ID" value="MBO0951633.1"/>
    <property type="molecule type" value="Genomic_DNA"/>
</dbReference>
<comment type="caution">
    <text evidence="7">The sequence shown here is derived from an EMBL/GenBank/DDBJ whole genome shotgun (WGS) entry which is preliminary data.</text>
</comment>
<evidence type="ECO:0000259" key="6">
    <source>
        <dbReference type="SMART" id="SM00316"/>
    </source>
</evidence>
<dbReference type="InterPro" id="IPR004659">
    <property type="entry name" value="RNase_E/G"/>
</dbReference>
<dbReference type="Gene3D" id="2.40.50.140">
    <property type="entry name" value="Nucleic acid-binding proteins"/>
    <property type="match status" value="1"/>
</dbReference>
<dbReference type="CDD" id="cd04453">
    <property type="entry name" value="S1_RNase_E"/>
    <property type="match status" value="1"/>
</dbReference>